<proteinExistence type="predicted"/>
<organism evidence="4 6">
    <name type="scientific">Bordetella bronchialis</name>
    <dbReference type="NCBI Taxonomy" id="463025"/>
    <lineage>
        <taxon>Bacteria</taxon>
        <taxon>Pseudomonadati</taxon>
        <taxon>Pseudomonadota</taxon>
        <taxon>Betaproteobacteria</taxon>
        <taxon>Burkholderiales</taxon>
        <taxon>Alcaligenaceae</taxon>
        <taxon>Bordetella</taxon>
    </lineage>
</organism>
<feature type="signal peptide" evidence="1">
    <location>
        <begin position="1"/>
        <end position="21"/>
    </location>
</feature>
<evidence type="ECO:0000313" key="4">
    <source>
        <dbReference type="EMBL" id="ANN72306.1"/>
    </source>
</evidence>
<evidence type="ECO:0000313" key="5">
    <source>
        <dbReference type="Proteomes" id="UP000091897"/>
    </source>
</evidence>
<keyword evidence="5" id="KW-1185">Reference proteome</keyword>
<dbReference type="Proteomes" id="UP000091897">
    <property type="component" value="Chromosome"/>
</dbReference>
<accession>A0A193FYP2</accession>
<dbReference type="EMBL" id="CP016171">
    <property type="protein sequence ID" value="ANN72306.1"/>
    <property type="molecule type" value="Genomic_DNA"/>
</dbReference>
<dbReference type="OrthoDB" id="198978at2"/>
<dbReference type="Pfam" id="PF04366">
    <property type="entry name" value="Ysc84"/>
    <property type="match status" value="1"/>
</dbReference>
<evidence type="ECO:0000256" key="1">
    <source>
        <dbReference type="SAM" id="SignalP"/>
    </source>
</evidence>
<reference evidence="5 6" key="1">
    <citation type="submission" date="2016-06" db="EMBL/GenBank/DDBJ databases">
        <title>Complete genome sequences of Bordetella bronchialis and Bordetella flabilis.</title>
        <authorList>
            <person name="LiPuma J.J."/>
            <person name="Spilker T."/>
        </authorList>
    </citation>
    <scope>NUCLEOTIDE SEQUENCE [LARGE SCALE GENOMIC DNA]</scope>
    <source>
        <strain evidence="4 6">AU17976</strain>
        <strain evidence="3 5">AU3182</strain>
    </source>
</reference>
<gene>
    <name evidence="3" type="ORF">BAU06_13805</name>
    <name evidence="4" type="ORF">BAU08_13990</name>
</gene>
<protein>
    <submittedName>
        <fullName evidence="4">Twin-arginine translocation pathway signal protein</fullName>
    </submittedName>
</protein>
<dbReference type="AlphaFoldDB" id="A0A193FYP2"/>
<keyword evidence="1" id="KW-0732">Signal</keyword>
<name>A0A193FYP2_9BORD</name>
<evidence type="ECO:0000259" key="2">
    <source>
        <dbReference type="Pfam" id="PF04366"/>
    </source>
</evidence>
<dbReference type="RefSeq" id="WP_066349990.1">
    <property type="nucleotide sequence ID" value="NZ_CBCSFJ010000006.1"/>
</dbReference>
<dbReference type="Proteomes" id="UP000092213">
    <property type="component" value="Chromosome"/>
</dbReference>
<dbReference type="InterPro" id="IPR007461">
    <property type="entry name" value="Ysc84_actin-binding"/>
</dbReference>
<dbReference type="STRING" id="463025.BAU08_13990"/>
<feature type="chain" id="PRO_5008258398" evidence="1">
    <location>
        <begin position="22"/>
        <end position="184"/>
    </location>
</feature>
<evidence type="ECO:0000313" key="6">
    <source>
        <dbReference type="Proteomes" id="UP000092213"/>
    </source>
</evidence>
<dbReference type="KEGG" id="bbro:BAU06_13805"/>
<sequence length="184" mass="19512">MITHFSRAIRLASLLLLGACASQSTSYSDPELVDNARKALHQLYAAEPKAAAIQDAAKAVLVFPEILKAGFMVGAQGGRGVMFDQKGKVLGYYRATALSFGMQAGAQAFSEALFLITDDAIRYINSTGEWSIGVGPSVVVVEAGAAKSLTTTTTKSDVYAFIYGQQGLMAGIGVQGQRIRRLDQ</sequence>
<feature type="domain" description="Ysc84 actin-binding" evidence="2">
    <location>
        <begin position="97"/>
        <end position="180"/>
    </location>
</feature>
<dbReference type="EMBL" id="CP016170">
    <property type="protein sequence ID" value="ANN67226.1"/>
    <property type="molecule type" value="Genomic_DNA"/>
</dbReference>
<evidence type="ECO:0000313" key="3">
    <source>
        <dbReference type="EMBL" id="ANN67226.1"/>
    </source>
</evidence>